<dbReference type="AlphaFoldDB" id="A0AAW1M826"/>
<organism evidence="3 4">
    <name type="scientific">Saponaria officinalis</name>
    <name type="common">Common soapwort</name>
    <name type="synonym">Lychnis saponaria</name>
    <dbReference type="NCBI Taxonomy" id="3572"/>
    <lineage>
        <taxon>Eukaryota</taxon>
        <taxon>Viridiplantae</taxon>
        <taxon>Streptophyta</taxon>
        <taxon>Embryophyta</taxon>
        <taxon>Tracheophyta</taxon>
        <taxon>Spermatophyta</taxon>
        <taxon>Magnoliopsida</taxon>
        <taxon>eudicotyledons</taxon>
        <taxon>Gunneridae</taxon>
        <taxon>Pentapetalae</taxon>
        <taxon>Caryophyllales</taxon>
        <taxon>Caryophyllaceae</taxon>
        <taxon>Caryophylleae</taxon>
        <taxon>Saponaria</taxon>
    </lineage>
</organism>
<dbReference type="EMBL" id="JBDFQZ010000003">
    <property type="protein sequence ID" value="KAK9741947.1"/>
    <property type="molecule type" value="Genomic_DNA"/>
</dbReference>
<feature type="region of interest" description="Disordered" evidence="1">
    <location>
        <begin position="309"/>
        <end position="328"/>
    </location>
</feature>
<proteinExistence type="predicted"/>
<dbReference type="PANTHER" id="PTHR35482:SF1">
    <property type="entry name" value="CYTOCHROME C OXIDASE SUBUNIT"/>
    <property type="match status" value="1"/>
</dbReference>
<gene>
    <name evidence="3" type="ORF">RND81_03G139000</name>
</gene>
<keyword evidence="2" id="KW-0812">Transmembrane</keyword>
<evidence type="ECO:0000256" key="2">
    <source>
        <dbReference type="SAM" id="Phobius"/>
    </source>
</evidence>
<sequence>MCSINQTSSWYYSLQTTIQPSYQKPINFLSTNHRNSSKITIFAVHNSKEDSSLPKPSSSNVPEIPKSDRIKLAFERAQKYKKSLVVNDVNQIIESPIPETGAIVNLSGDGDVRKEETVEVVTAATEKDEIYAKNEGLTNSQTGIVESSEDEDDGKEEVPEAVRIAMEKAREYKKNKGNVNDEKSNKEKDQSRGNEGGGETEVPEAVRIAMGKASEYKKNKGVLSSSNGPEKQYMTGLKNGGASNSRDETIEKNTNKKDDLKVSSIDFVGLGFADKKSSRGLPAGLVPFADPFPDGDSQEVEIIVGDASRFGNATSSETEKNSEEESSELYKPKVSTWGVFPRPSNISETYGGGRTIRPGDTLETAEDRAAKEAQTRKLLAAYKRKIGLNMDPKLKADCQKALNDGDSLMDGGRLKEALPYYQKVMDTLPFQTELHGLAALQWSISQDSLGRTEEARTMYEKLQSHPTGQVNKKARQFMFSFQAMEMMKVTKSSVSPRNTGYGSYFEAFVEDKPSYTSGNTDMQEDGVSRALPYIIIFLASPILLVLFAAARKGM</sequence>
<reference evidence="3" key="1">
    <citation type="submission" date="2024-03" db="EMBL/GenBank/DDBJ databases">
        <title>WGS assembly of Saponaria officinalis var. Norfolk2.</title>
        <authorList>
            <person name="Jenkins J."/>
            <person name="Shu S."/>
            <person name="Grimwood J."/>
            <person name="Barry K."/>
            <person name="Goodstein D."/>
            <person name="Schmutz J."/>
            <person name="Leebens-Mack J."/>
            <person name="Osbourn A."/>
        </authorList>
    </citation>
    <scope>NUCLEOTIDE SEQUENCE [LARGE SCALE GENOMIC DNA]</scope>
    <source>
        <strain evidence="3">JIC</strain>
    </source>
</reference>
<keyword evidence="2" id="KW-1133">Transmembrane helix</keyword>
<name>A0AAW1M826_SAPOF</name>
<feature type="compositionally biased region" description="Polar residues" evidence="1">
    <location>
        <begin position="136"/>
        <end position="145"/>
    </location>
</feature>
<feature type="transmembrane region" description="Helical" evidence="2">
    <location>
        <begin position="530"/>
        <end position="550"/>
    </location>
</feature>
<evidence type="ECO:0000256" key="1">
    <source>
        <dbReference type="SAM" id="MobiDB-lite"/>
    </source>
</evidence>
<comment type="caution">
    <text evidence="3">The sequence shown here is derived from an EMBL/GenBank/DDBJ whole genome shotgun (WGS) entry which is preliminary data.</text>
</comment>
<accession>A0AAW1M826</accession>
<feature type="region of interest" description="Disordered" evidence="1">
    <location>
        <begin position="132"/>
        <end position="258"/>
    </location>
</feature>
<feature type="compositionally biased region" description="Basic and acidic residues" evidence="1">
    <location>
        <begin position="156"/>
        <end position="192"/>
    </location>
</feature>
<dbReference type="PANTHER" id="PTHR35482">
    <property type="entry name" value="CYTOCHROME C OXIDASE SUBUNIT"/>
    <property type="match status" value="1"/>
</dbReference>
<dbReference type="Gene3D" id="1.25.40.10">
    <property type="entry name" value="Tetratricopeptide repeat domain"/>
    <property type="match status" value="1"/>
</dbReference>
<keyword evidence="4" id="KW-1185">Reference proteome</keyword>
<keyword evidence="2" id="KW-0472">Membrane</keyword>
<dbReference type="Proteomes" id="UP001443914">
    <property type="component" value="Unassembled WGS sequence"/>
</dbReference>
<evidence type="ECO:0000313" key="3">
    <source>
        <dbReference type="EMBL" id="KAK9741947.1"/>
    </source>
</evidence>
<protein>
    <submittedName>
        <fullName evidence="3">Uncharacterized protein</fullName>
    </submittedName>
</protein>
<dbReference type="InterPro" id="IPR011990">
    <property type="entry name" value="TPR-like_helical_dom_sf"/>
</dbReference>
<feature type="compositionally biased region" description="Basic and acidic residues" evidence="1">
    <location>
        <begin position="245"/>
        <end position="258"/>
    </location>
</feature>
<feature type="compositionally biased region" description="Basic and acidic residues" evidence="1">
    <location>
        <begin position="317"/>
        <end position="328"/>
    </location>
</feature>
<evidence type="ECO:0000313" key="4">
    <source>
        <dbReference type="Proteomes" id="UP001443914"/>
    </source>
</evidence>